<evidence type="ECO:0000256" key="1">
    <source>
        <dbReference type="SAM" id="Phobius"/>
    </source>
</evidence>
<keyword evidence="3" id="KW-1185">Reference proteome</keyword>
<dbReference type="EMBL" id="NESQ01000193">
    <property type="protein sequence ID" value="PUU76285.1"/>
    <property type="molecule type" value="Genomic_DNA"/>
</dbReference>
<sequence>MSTLSISSISRLKFPSTLLFLLLSLFFFLSNDETKKTFFFFLSFAPLLRLSYLLLLNHLQAKKKKLKENQIQLHNLILFLHFSLFLSLNWTTHYTRALIFFFSSSYLFFGPVLEHCIALHCTTAATGQQAAGTNQINSPLLVCNLLLYSFCNT</sequence>
<organism evidence="2 3">
    <name type="scientific">Tuber borchii</name>
    <name type="common">White truffle</name>
    <dbReference type="NCBI Taxonomy" id="42251"/>
    <lineage>
        <taxon>Eukaryota</taxon>
        <taxon>Fungi</taxon>
        <taxon>Dikarya</taxon>
        <taxon>Ascomycota</taxon>
        <taxon>Pezizomycotina</taxon>
        <taxon>Pezizomycetes</taxon>
        <taxon>Pezizales</taxon>
        <taxon>Tuberaceae</taxon>
        <taxon>Tuber</taxon>
    </lineage>
</organism>
<evidence type="ECO:0000313" key="3">
    <source>
        <dbReference type="Proteomes" id="UP000244722"/>
    </source>
</evidence>
<evidence type="ECO:0000313" key="2">
    <source>
        <dbReference type="EMBL" id="PUU76285.1"/>
    </source>
</evidence>
<proteinExistence type="predicted"/>
<dbReference type="AlphaFoldDB" id="A0A2T6ZLC3"/>
<feature type="transmembrane region" description="Helical" evidence="1">
    <location>
        <begin position="37"/>
        <end position="59"/>
    </location>
</feature>
<feature type="transmembrane region" description="Helical" evidence="1">
    <location>
        <begin position="12"/>
        <end position="31"/>
    </location>
</feature>
<protein>
    <submittedName>
        <fullName evidence="2">Uncharacterized protein</fullName>
    </submittedName>
</protein>
<comment type="caution">
    <text evidence="2">The sequence shown here is derived from an EMBL/GenBank/DDBJ whole genome shotgun (WGS) entry which is preliminary data.</text>
</comment>
<feature type="transmembrane region" description="Helical" evidence="1">
    <location>
        <begin position="94"/>
        <end position="113"/>
    </location>
</feature>
<accession>A0A2T6ZLC3</accession>
<keyword evidence="1" id="KW-0812">Transmembrane</keyword>
<feature type="transmembrane region" description="Helical" evidence="1">
    <location>
        <begin position="71"/>
        <end position="88"/>
    </location>
</feature>
<reference evidence="2 3" key="1">
    <citation type="submission" date="2017-04" db="EMBL/GenBank/DDBJ databases">
        <title>Draft genome sequence of Tuber borchii Vittad., a whitish edible truffle.</title>
        <authorList>
            <consortium name="DOE Joint Genome Institute"/>
            <person name="Murat C."/>
            <person name="Kuo A."/>
            <person name="Barry K.W."/>
            <person name="Clum A."/>
            <person name="Dockter R.B."/>
            <person name="Fauchery L."/>
            <person name="Iotti M."/>
            <person name="Kohler A."/>
            <person name="Labutti K."/>
            <person name="Lindquist E.A."/>
            <person name="Lipzen A."/>
            <person name="Ohm R.A."/>
            <person name="Wang M."/>
            <person name="Grigoriev I.V."/>
            <person name="Zambonelli A."/>
            <person name="Martin F.M."/>
        </authorList>
    </citation>
    <scope>NUCLEOTIDE SEQUENCE [LARGE SCALE GENOMIC DNA]</scope>
    <source>
        <strain evidence="2 3">Tbo3840</strain>
    </source>
</reference>
<gene>
    <name evidence="2" type="ORF">B9Z19DRAFT_261126</name>
</gene>
<keyword evidence="1" id="KW-0472">Membrane</keyword>
<dbReference type="Proteomes" id="UP000244722">
    <property type="component" value="Unassembled WGS sequence"/>
</dbReference>
<keyword evidence="1" id="KW-1133">Transmembrane helix</keyword>
<name>A0A2T6ZLC3_TUBBO</name>